<organism evidence="1 2">
    <name type="scientific">Thermoproteus sp. AZ2</name>
    <dbReference type="NCBI Taxonomy" id="1609232"/>
    <lineage>
        <taxon>Archaea</taxon>
        <taxon>Thermoproteota</taxon>
        <taxon>Thermoprotei</taxon>
        <taxon>Thermoproteales</taxon>
        <taxon>Thermoproteaceae</taxon>
        <taxon>Thermoproteus</taxon>
    </lineage>
</organism>
<protein>
    <submittedName>
        <fullName evidence="1">Uncharacterized protein</fullName>
    </submittedName>
</protein>
<gene>
    <name evidence="1" type="ORF">TU35_006655</name>
</gene>
<comment type="caution">
    <text evidence="1">The sequence shown here is derived from an EMBL/GenBank/DDBJ whole genome shotgun (WGS) entry which is preliminary data.</text>
</comment>
<dbReference type="EMBL" id="JZWT02000016">
    <property type="protein sequence ID" value="MFB6490907.1"/>
    <property type="molecule type" value="Genomic_DNA"/>
</dbReference>
<proteinExistence type="predicted"/>
<sequence length="75" mass="8397">MRRIDESSIVVKHWEDAIEGEAEGNILRGVVCDKPIEVEVPDGYEGALRALIPVARIGKLPKRAYRLIAYRLALP</sequence>
<evidence type="ECO:0000313" key="2">
    <source>
        <dbReference type="Proteomes" id="UP000033636"/>
    </source>
</evidence>
<reference evidence="1" key="1">
    <citation type="submission" date="2024-07" db="EMBL/GenBank/DDBJ databases">
        <title>Metagenome and Metagenome-Assembled Genomes of Archaea from a hot spring from the geothermal field of Los Azufres, Mexico.</title>
        <authorList>
            <person name="Marin-Paredes R."/>
            <person name="Martinez-Romero E."/>
            <person name="Servin-Garciduenas L.E."/>
        </authorList>
    </citation>
    <scope>NUCLEOTIDE SEQUENCE</scope>
</reference>
<dbReference type="Proteomes" id="UP000033636">
    <property type="component" value="Unassembled WGS sequence"/>
</dbReference>
<name>A0ACC6V1H6_9CREN</name>
<evidence type="ECO:0000313" key="1">
    <source>
        <dbReference type="EMBL" id="MFB6490907.1"/>
    </source>
</evidence>
<accession>A0ACC6V1H6</accession>